<evidence type="ECO:0000256" key="3">
    <source>
        <dbReference type="ARBA" id="ARBA00022729"/>
    </source>
</evidence>
<dbReference type="CDD" id="cd13590">
    <property type="entry name" value="PBP2_PotD_PotF_like"/>
    <property type="match status" value="1"/>
</dbReference>
<dbReference type="GO" id="GO:0042597">
    <property type="term" value="C:periplasmic space"/>
    <property type="evidence" value="ECO:0007669"/>
    <property type="project" value="UniProtKB-SubCell"/>
</dbReference>
<evidence type="ECO:0000256" key="1">
    <source>
        <dbReference type="ARBA" id="ARBA00004418"/>
    </source>
</evidence>
<evidence type="ECO:0008006" key="7">
    <source>
        <dbReference type="Google" id="ProtNLM"/>
    </source>
</evidence>
<dbReference type="PANTHER" id="PTHR30222">
    <property type="entry name" value="SPERMIDINE/PUTRESCINE-BINDING PERIPLASMIC PROTEIN"/>
    <property type="match status" value="1"/>
</dbReference>
<dbReference type="PRINTS" id="PR00909">
    <property type="entry name" value="SPERMDNBNDNG"/>
</dbReference>
<accession>A0A6J4QXW5</accession>
<dbReference type="PANTHER" id="PTHR30222:SF17">
    <property type="entry name" value="SPERMIDINE_PUTRESCINE-BINDING PERIPLASMIC PROTEIN"/>
    <property type="match status" value="1"/>
</dbReference>
<dbReference type="EMBL" id="CADCVF010000030">
    <property type="protein sequence ID" value="CAA9454035.1"/>
    <property type="molecule type" value="Genomic_DNA"/>
</dbReference>
<evidence type="ECO:0000256" key="4">
    <source>
        <dbReference type="ARBA" id="ARBA00022764"/>
    </source>
</evidence>
<dbReference type="InterPro" id="IPR006059">
    <property type="entry name" value="SBP"/>
</dbReference>
<feature type="compositionally biased region" description="Polar residues" evidence="5">
    <location>
        <begin position="396"/>
        <end position="407"/>
    </location>
</feature>
<comment type="subcellular location">
    <subcellularLocation>
        <location evidence="1">Periplasm</location>
    </subcellularLocation>
</comment>
<dbReference type="PROSITE" id="PS51257">
    <property type="entry name" value="PROKAR_LIPOPROTEIN"/>
    <property type="match status" value="1"/>
</dbReference>
<dbReference type="AlphaFoldDB" id="A0A6J4QXW5"/>
<name>A0A6J4QXW5_9ACTN</name>
<sequence>MSRREALRLIAGTAAAGGLLAGCGSTPGSSSAPRLVIGTRENPVEQPLFDDRQSIDSGLEPEEGPLRVYNWADYINPAVLKGFTQRFGSEVEVTTFYNSQEAAQKLRTGKISFDVFFPTQDDLPKYVAGKLLQPLNHDYLPNLQKNVWPTLVDPFYDRHSRYTAPYVTYSTGIGWRTDVVSVDVAGMENPWDVFWDPEYRGVTGLYDEYRDALSVGMYRSGITSVNDAKPSDLEKARDNLLELPDLMDIRYTIDGAYSRLPEGNLGLAQAWSGDTLLAIQYVPEGRDPSVLRYLWPPKATQDRVGGMISNDCMAVLANAERPVLAHAFINYVLDTKVALENMSWLGYQPPQKSLDPTSMVDRGLVPETLATAVVAQEDFEMGQITTQLTPEEDSSWQETWSRVQQGG</sequence>
<feature type="region of interest" description="Disordered" evidence="5">
    <location>
        <begin position="388"/>
        <end position="407"/>
    </location>
</feature>
<gene>
    <name evidence="6" type="ORF">AVDCRST_MAG58-1227</name>
</gene>
<dbReference type="InterPro" id="IPR001188">
    <property type="entry name" value="Sperm_putr-bd"/>
</dbReference>
<keyword evidence="4" id="KW-0574">Periplasm</keyword>
<keyword evidence="3" id="KW-0732">Signal</keyword>
<dbReference type="Pfam" id="PF13416">
    <property type="entry name" value="SBP_bac_8"/>
    <property type="match status" value="1"/>
</dbReference>
<keyword evidence="2" id="KW-0813">Transport</keyword>
<proteinExistence type="predicted"/>
<dbReference type="SUPFAM" id="SSF53850">
    <property type="entry name" value="Periplasmic binding protein-like II"/>
    <property type="match status" value="1"/>
</dbReference>
<evidence type="ECO:0000313" key="6">
    <source>
        <dbReference type="EMBL" id="CAA9454035.1"/>
    </source>
</evidence>
<dbReference type="Gene3D" id="3.40.190.10">
    <property type="entry name" value="Periplasmic binding protein-like II"/>
    <property type="match status" value="2"/>
</dbReference>
<organism evidence="6">
    <name type="scientific">uncultured Rubrobacteraceae bacterium</name>
    <dbReference type="NCBI Taxonomy" id="349277"/>
    <lineage>
        <taxon>Bacteria</taxon>
        <taxon>Bacillati</taxon>
        <taxon>Actinomycetota</taxon>
        <taxon>Rubrobacteria</taxon>
        <taxon>Rubrobacterales</taxon>
        <taxon>Rubrobacteraceae</taxon>
        <taxon>environmental samples</taxon>
    </lineage>
</organism>
<dbReference type="InterPro" id="IPR006311">
    <property type="entry name" value="TAT_signal"/>
</dbReference>
<dbReference type="GO" id="GO:0019808">
    <property type="term" value="F:polyamine binding"/>
    <property type="evidence" value="ECO:0007669"/>
    <property type="project" value="InterPro"/>
</dbReference>
<evidence type="ECO:0000256" key="5">
    <source>
        <dbReference type="SAM" id="MobiDB-lite"/>
    </source>
</evidence>
<protein>
    <recommendedName>
        <fullName evidence="7">Spermidine/putrescine import ABC transporter substrate-binding protein PotD</fullName>
    </recommendedName>
</protein>
<dbReference type="PROSITE" id="PS51318">
    <property type="entry name" value="TAT"/>
    <property type="match status" value="1"/>
</dbReference>
<evidence type="ECO:0000256" key="2">
    <source>
        <dbReference type="ARBA" id="ARBA00022448"/>
    </source>
</evidence>
<dbReference type="GO" id="GO:0015846">
    <property type="term" value="P:polyamine transport"/>
    <property type="evidence" value="ECO:0007669"/>
    <property type="project" value="InterPro"/>
</dbReference>
<reference evidence="6" key="1">
    <citation type="submission" date="2020-02" db="EMBL/GenBank/DDBJ databases">
        <authorList>
            <person name="Meier V. D."/>
        </authorList>
    </citation>
    <scope>NUCLEOTIDE SEQUENCE</scope>
    <source>
        <strain evidence="6">AVDCRST_MAG58</strain>
    </source>
</reference>